<keyword evidence="7" id="KW-1185">Reference proteome</keyword>
<evidence type="ECO:0000313" key="6">
    <source>
        <dbReference type="EMBL" id="VDN11297.1"/>
    </source>
</evidence>
<keyword evidence="4 5" id="KW-0472">Membrane</keyword>
<name>A0A3P7LHC3_DIBLA</name>
<dbReference type="GO" id="GO:0016020">
    <property type="term" value="C:membrane"/>
    <property type="evidence" value="ECO:0007669"/>
    <property type="project" value="UniProtKB-SubCell"/>
</dbReference>
<dbReference type="Proteomes" id="UP000281553">
    <property type="component" value="Unassembled WGS sequence"/>
</dbReference>
<keyword evidence="2 5" id="KW-0812">Transmembrane</keyword>
<evidence type="ECO:0000256" key="4">
    <source>
        <dbReference type="ARBA" id="ARBA00023136"/>
    </source>
</evidence>
<evidence type="ECO:0000313" key="7">
    <source>
        <dbReference type="Proteomes" id="UP000281553"/>
    </source>
</evidence>
<keyword evidence="3 5" id="KW-1133">Transmembrane helix</keyword>
<feature type="transmembrane region" description="Helical" evidence="5">
    <location>
        <begin position="12"/>
        <end position="34"/>
    </location>
</feature>
<evidence type="ECO:0000256" key="1">
    <source>
        <dbReference type="ARBA" id="ARBA00004141"/>
    </source>
</evidence>
<dbReference type="EMBL" id="UYRU01051152">
    <property type="protein sequence ID" value="VDN11297.1"/>
    <property type="molecule type" value="Genomic_DNA"/>
</dbReference>
<evidence type="ECO:0000256" key="5">
    <source>
        <dbReference type="SAM" id="Phobius"/>
    </source>
</evidence>
<gene>
    <name evidence="6" type="ORF">DILT_LOCUS7128</name>
</gene>
<feature type="transmembrane region" description="Helical" evidence="5">
    <location>
        <begin position="70"/>
        <end position="94"/>
    </location>
</feature>
<organism evidence="6 7">
    <name type="scientific">Dibothriocephalus latus</name>
    <name type="common">Fish tapeworm</name>
    <name type="synonym">Diphyllobothrium latum</name>
    <dbReference type="NCBI Taxonomy" id="60516"/>
    <lineage>
        <taxon>Eukaryota</taxon>
        <taxon>Metazoa</taxon>
        <taxon>Spiralia</taxon>
        <taxon>Lophotrochozoa</taxon>
        <taxon>Platyhelminthes</taxon>
        <taxon>Cestoda</taxon>
        <taxon>Eucestoda</taxon>
        <taxon>Diphyllobothriidea</taxon>
        <taxon>Diphyllobothriidae</taxon>
        <taxon>Dibothriocephalus</taxon>
    </lineage>
</organism>
<dbReference type="Pfam" id="PF00335">
    <property type="entry name" value="Tetraspanin"/>
    <property type="match status" value="1"/>
</dbReference>
<evidence type="ECO:0000256" key="2">
    <source>
        <dbReference type="ARBA" id="ARBA00022692"/>
    </source>
</evidence>
<evidence type="ECO:0000256" key="3">
    <source>
        <dbReference type="ARBA" id="ARBA00022989"/>
    </source>
</evidence>
<dbReference type="InterPro" id="IPR008952">
    <property type="entry name" value="Tetraspanin_EC2_sf"/>
</dbReference>
<dbReference type="AlphaFoldDB" id="A0A3P7LHC3"/>
<dbReference type="OrthoDB" id="6274890at2759"/>
<proteinExistence type="predicted"/>
<dbReference type="InterPro" id="IPR018499">
    <property type="entry name" value="Tetraspanin/Peripherin"/>
</dbReference>
<feature type="transmembrane region" description="Helical" evidence="5">
    <location>
        <begin position="106"/>
        <end position="125"/>
    </location>
</feature>
<comment type="subcellular location">
    <subcellularLocation>
        <location evidence="1">Membrane</location>
        <topology evidence="1">Multi-pass membrane protein</topology>
    </subcellularLocation>
</comment>
<evidence type="ECO:0008006" key="8">
    <source>
        <dbReference type="Google" id="ProtNLM"/>
    </source>
</evidence>
<protein>
    <recommendedName>
        <fullName evidence="8">Tetraspanin</fullName>
    </recommendedName>
</protein>
<accession>A0A3P7LHC3</accession>
<dbReference type="SUPFAM" id="SSF48652">
    <property type="entry name" value="Tetraspanin"/>
    <property type="match status" value="1"/>
</dbReference>
<reference evidence="6 7" key="1">
    <citation type="submission" date="2018-11" db="EMBL/GenBank/DDBJ databases">
        <authorList>
            <consortium name="Pathogen Informatics"/>
        </authorList>
    </citation>
    <scope>NUCLEOTIDE SEQUENCE [LARGE SCALE GENOMIC DNA]</scope>
</reference>
<sequence length="191" mass="20796">MGCDAPTCLKFLLFIFNLVLTFLFLLLAIFGFLIRFSPRIVIAYMQQLLDEAVPEANAENLAKFFMENDLPIALTLIIVGICCALFCFLGALAACCGCRGVLKFHAAILALLIIASSIATGVVFGTNESLQNTVDALMMRTLQGAYVDQTANSPGTYVWYLIMTKDNVTCCGMNGYTDFGSKSPSCCFMLI</sequence>